<organism evidence="1 2">
    <name type="scientific">Clonostachys chloroleuca</name>
    <dbReference type="NCBI Taxonomy" id="1926264"/>
    <lineage>
        <taxon>Eukaryota</taxon>
        <taxon>Fungi</taxon>
        <taxon>Dikarya</taxon>
        <taxon>Ascomycota</taxon>
        <taxon>Pezizomycotina</taxon>
        <taxon>Sordariomycetes</taxon>
        <taxon>Hypocreomycetidae</taxon>
        <taxon>Hypocreales</taxon>
        <taxon>Bionectriaceae</taxon>
        <taxon>Clonostachys</taxon>
    </lineage>
</organism>
<protein>
    <submittedName>
        <fullName evidence="1">Uncharacterized protein</fullName>
    </submittedName>
</protein>
<evidence type="ECO:0000313" key="2">
    <source>
        <dbReference type="Proteomes" id="UP001160390"/>
    </source>
</evidence>
<feature type="non-terminal residue" evidence="1">
    <location>
        <position position="135"/>
    </location>
</feature>
<keyword evidence="2" id="KW-1185">Reference proteome</keyword>
<reference evidence="1" key="1">
    <citation type="submission" date="2023-01" db="EMBL/GenBank/DDBJ databases">
        <authorList>
            <person name="Piombo E."/>
        </authorList>
    </citation>
    <scope>NUCLEOTIDE SEQUENCE</scope>
</reference>
<evidence type="ECO:0000313" key="1">
    <source>
        <dbReference type="EMBL" id="CAI6091470.1"/>
    </source>
</evidence>
<gene>
    <name evidence="1" type="ORF">CCHLO57077_00018564</name>
</gene>
<sequence>DNRGVKSLVQHLYLTICTLHFYKRNKGPPRNAIVETDKALLEGWKALLKTIKALSTEAPCGHFLAARMMLFLMHAFEYQQGFLYGLLDSAVNRDEPCVIWEESEKRQDFKRVLAHLDSKNEIIRTGYNQADILAL</sequence>
<feature type="non-terminal residue" evidence="1">
    <location>
        <position position="1"/>
    </location>
</feature>
<name>A0AA35Q4Q7_9HYPO</name>
<comment type="caution">
    <text evidence="1">The sequence shown here is derived from an EMBL/GenBank/DDBJ whole genome shotgun (WGS) entry which is preliminary data.</text>
</comment>
<dbReference type="EMBL" id="CABFNP030001161">
    <property type="protein sequence ID" value="CAI6091470.1"/>
    <property type="molecule type" value="Genomic_DNA"/>
</dbReference>
<accession>A0AA35Q4Q7</accession>
<dbReference type="AlphaFoldDB" id="A0AA35Q4Q7"/>
<dbReference type="Proteomes" id="UP001160390">
    <property type="component" value="Unassembled WGS sequence"/>
</dbReference>
<proteinExistence type="predicted"/>